<evidence type="ECO:0000256" key="1">
    <source>
        <dbReference type="ARBA" id="ARBA00035644"/>
    </source>
</evidence>
<dbReference type="EMBL" id="SRMF01000001">
    <property type="protein sequence ID" value="TGG94855.1"/>
    <property type="molecule type" value="Genomic_DNA"/>
</dbReference>
<dbReference type="InterPro" id="IPR017938">
    <property type="entry name" value="Riboflavin_synthase-like_b-brl"/>
</dbReference>
<name>A0A4Z0WIB0_9GAMM</name>
<reference evidence="3 4" key="1">
    <citation type="submission" date="2019-04" db="EMBL/GenBank/DDBJ databases">
        <title>Natronospirillum operosus gen. nov., sp. nov., a haloalkaliphilic satellite isolated from decaying biomass of laboratory culture of cyanobacterium Geitlerinema sp. and proposal of Natronospirillaceae fam. nov. and Saccharospirillaceae fam. nov.</title>
        <authorList>
            <person name="Kevbrin V."/>
            <person name="Boltyanskaya Y."/>
            <person name="Koziaeva V."/>
            <person name="Grouzdev D.S."/>
            <person name="Park M."/>
            <person name="Cho J."/>
        </authorList>
    </citation>
    <scope>NUCLEOTIDE SEQUENCE [LARGE SCALE GENOMIC DNA]</scope>
    <source>
        <strain evidence="3 4">G-116</strain>
    </source>
</reference>
<dbReference type="SUPFAM" id="SSF63380">
    <property type="entry name" value="Riboflavin synthase domain-like"/>
    <property type="match status" value="1"/>
</dbReference>
<feature type="domain" description="FAD-binding FR-type" evidence="2">
    <location>
        <begin position="48"/>
        <end position="153"/>
    </location>
</feature>
<dbReference type="PANTHER" id="PTHR30157:SF0">
    <property type="entry name" value="NADPH-DEPENDENT FERRIC-CHELATE REDUCTASE"/>
    <property type="match status" value="1"/>
</dbReference>
<proteinExistence type="inferred from homology"/>
<dbReference type="InterPro" id="IPR039374">
    <property type="entry name" value="SIP_fam"/>
</dbReference>
<dbReference type="PROSITE" id="PS51384">
    <property type="entry name" value="FAD_FR"/>
    <property type="match status" value="1"/>
</dbReference>
<dbReference type="InterPro" id="IPR017927">
    <property type="entry name" value="FAD-bd_FR_type"/>
</dbReference>
<sequence length="279" mass="30677">MVDAPLLRGRCACHRRPIPRRRAMQPSSNTTDNAAQQPGRVVSWLLEQATCEAEVQYIEAVEGNLRLVTFSSDDIRDMVWSPGDMVQLILLGSTLLGEWELRSYTPFAVDPEQGTMQILAAIHGQALGSDWFASAQIGTRCRFVSPKHPLSLSKPQRPMVFFGDETSFGTAIATRQTTQGYNGAEFIFEVGSEGDARAALSRFGLTNAHFISRNADDSHLDALERSVLEASHRAVHVILTGKATSIQRLNKALRSAGLSRRQLTNVPYWSPGKKGLKGV</sequence>
<gene>
    <name evidence="3" type="ORF">E4656_00025</name>
</gene>
<comment type="similarity">
    <text evidence="1">Belongs to the SIP oxidoreductase family.</text>
</comment>
<dbReference type="CDD" id="cd06193">
    <property type="entry name" value="siderophore_interacting"/>
    <property type="match status" value="1"/>
</dbReference>
<accession>A0A4Z0WIB0</accession>
<dbReference type="PANTHER" id="PTHR30157">
    <property type="entry name" value="FERRIC REDUCTASE, NADPH-DEPENDENT"/>
    <property type="match status" value="1"/>
</dbReference>
<dbReference type="Pfam" id="PF08021">
    <property type="entry name" value="FAD_binding_9"/>
    <property type="match status" value="1"/>
</dbReference>
<dbReference type="OrthoDB" id="9814826at2"/>
<dbReference type="InterPro" id="IPR039261">
    <property type="entry name" value="FNR_nucleotide-bd"/>
</dbReference>
<keyword evidence="4" id="KW-1185">Reference proteome</keyword>
<dbReference type="GO" id="GO:0016491">
    <property type="term" value="F:oxidoreductase activity"/>
    <property type="evidence" value="ECO:0007669"/>
    <property type="project" value="InterPro"/>
</dbReference>
<dbReference type="AlphaFoldDB" id="A0A4Z0WIB0"/>
<evidence type="ECO:0000259" key="2">
    <source>
        <dbReference type="PROSITE" id="PS51384"/>
    </source>
</evidence>
<evidence type="ECO:0000313" key="4">
    <source>
        <dbReference type="Proteomes" id="UP000297475"/>
    </source>
</evidence>
<comment type="caution">
    <text evidence="3">The sequence shown here is derived from an EMBL/GenBank/DDBJ whole genome shotgun (WGS) entry which is preliminary data.</text>
</comment>
<dbReference type="Gene3D" id="3.40.50.80">
    <property type="entry name" value="Nucleotide-binding domain of ferredoxin-NADP reductase (FNR) module"/>
    <property type="match status" value="1"/>
</dbReference>
<dbReference type="Pfam" id="PF04954">
    <property type="entry name" value="SIP"/>
    <property type="match status" value="1"/>
</dbReference>
<dbReference type="Gene3D" id="2.40.30.10">
    <property type="entry name" value="Translation factors"/>
    <property type="match status" value="1"/>
</dbReference>
<dbReference type="InterPro" id="IPR007037">
    <property type="entry name" value="SIP_rossman_dom"/>
</dbReference>
<dbReference type="Proteomes" id="UP000297475">
    <property type="component" value="Unassembled WGS sequence"/>
</dbReference>
<protein>
    <submittedName>
        <fullName evidence="3">Siderophore-interacting protein</fullName>
    </submittedName>
</protein>
<organism evidence="3 4">
    <name type="scientific">Natronospirillum operosum</name>
    <dbReference type="NCBI Taxonomy" id="2759953"/>
    <lineage>
        <taxon>Bacteria</taxon>
        <taxon>Pseudomonadati</taxon>
        <taxon>Pseudomonadota</taxon>
        <taxon>Gammaproteobacteria</taxon>
        <taxon>Oceanospirillales</taxon>
        <taxon>Natronospirillaceae</taxon>
        <taxon>Natronospirillum</taxon>
    </lineage>
</organism>
<evidence type="ECO:0000313" key="3">
    <source>
        <dbReference type="EMBL" id="TGG94855.1"/>
    </source>
</evidence>
<dbReference type="InterPro" id="IPR013113">
    <property type="entry name" value="SIP_FAD-bd"/>
</dbReference>